<organism evidence="1 2">
    <name type="scientific">Petrolisthes manimaculis</name>
    <dbReference type="NCBI Taxonomy" id="1843537"/>
    <lineage>
        <taxon>Eukaryota</taxon>
        <taxon>Metazoa</taxon>
        <taxon>Ecdysozoa</taxon>
        <taxon>Arthropoda</taxon>
        <taxon>Crustacea</taxon>
        <taxon>Multicrustacea</taxon>
        <taxon>Malacostraca</taxon>
        <taxon>Eumalacostraca</taxon>
        <taxon>Eucarida</taxon>
        <taxon>Decapoda</taxon>
        <taxon>Pleocyemata</taxon>
        <taxon>Anomura</taxon>
        <taxon>Galatheoidea</taxon>
        <taxon>Porcellanidae</taxon>
        <taxon>Petrolisthes</taxon>
    </lineage>
</organism>
<evidence type="ECO:0000313" key="1">
    <source>
        <dbReference type="EMBL" id="KAK4323870.1"/>
    </source>
</evidence>
<comment type="caution">
    <text evidence="1">The sequence shown here is derived from an EMBL/GenBank/DDBJ whole genome shotgun (WGS) entry which is preliminary data.</text>
</comment>
<reference evidence="1" key="1">
    <citation type="submission" date="2023-11" db="EMBL/GenBank/DDBJ databases">
        <title>Genome assemblies of two species of porcelain crab, Petrolisthes cinctipes and Petrolisthes manimaculis (Anomura: Porcellanidae).</title>
        <authorList>
            <person name="Angst P."/>
        </authorList>
    </citation>
    <scope>NUCLEOTIDE SEQUENCE</scope>
    <source>
        <strain evidence="1">PB745_02</strain>
        <tissue evidence="1">Gill</tissue>
    </source>
</reference>
<protein>
    <submittedName>
        <fullName evidence="1">Uncharacterized protein</fullName>
    </submittedName>
</protein>
<evidence type="ECO:0000313" key="2">
    <source>
        <dbReference type="Proteomes" id="UP001292094"/>
    </source>
</evidence>
<dbReference type="Proteomes" id="UP001292094">
    <property type="component" value="Unassembled WGS sequence"/>
</dbReference>
<gene>
    <name evidence="1" type="ORF">Pmani_005452</name>
</gene>
<accession>A0AAE1UM65</accession>
<keyword evidence="2" id="KW-1185">Reference proteome</keyword>
<dbReference type="EMBL" id="JAWZYT010000408">
    <property type="protein sequence ID" value="KAK4323870.1"/>
    <property type="molecule type" value="Genomic_DNA"/>
</dbReference>
<dbReference type="AlphaFoldDB" id="A0AAE1UM65"/>
<proteinExistence type="predicted"/>
<name>A0AAE1UM65_9EUCA</name>
<sequence>MYYNPIPPTTHLPPLPPSFPPYHSLSLHSLTLSTLIFIKLPTLPLCQPLHSANTSTTLPLPPPVYYPHYIQLLSSQHFATECCVGILVSHSVPAV</sequence>